<feature type="compositionally biased region" description="Basic residues" evidence="1">
    <location>
        <begin position="582"/>
        <end position="592"/>
    </location>
</feature>
<dbReference type="OrthoDB" id="5180791at2"/>
<dbReference type="InterPro" id="IPR021421">
    <property type="entry name" value="DUF3071"/>
</dbReference>
<dbReference type="NCBIfam" id="NF040712">
    <property type="entry name" value="SepH"/>
    <property type="match status" value="1"/>
</dbReference>
<feature type="compositionally biased region" description="Basic and acidic residues" evidence="1">
    <location>
        <begin position="276"/>
        <end position="290"/>
    </location>
</feature>
<organism evidence="3 4">
    <name type="scientific">Actinomadura rudentiformis</name>
    <dbReference type="NCBI Taxonomy" id="359158"/>
    <lineage>
        <taxon>Bacteria</taxon>
        <taxon>Bacillati</taxon>
        <taxon>Actinomycetota</taxon>
        <taxon>Actinomycetes</taxon>
        <taxon>Streptosporangiales</taxon>
        <taxon>Thermomonosporaceae</taxon>
        <taxon>Actinomadura</taxon>
    </lineage>
</organism>
<feature type="region of interest" description="Disordered" evidence="1">
    <location>
        <begin position="232"/>
        <end position="609"/>
    </location>
</feature>
<dbReference type="RefSeq" id="WP_151563689.1">
    <property type="nucleotide sequence ID" value="NZ_WBMT01000011.1"/>
</dbReference>
<keyword evidence="4" id="KW-1185">Reference proteome</keyword>
<reference evidence="3 4" key="1">
    <citation type="submission" date="2019-09" db="EMBL/GenBank/DDBJ databases">
        <title>Actinomadura physcomitrii sp. nov., a novel actinomycete isolated from moss [Physcomitrium sphaericum (Ludw) Fuernr].</title>
        <authorList>
            <person name="Zhuang X."/>
            <person name="Liu C."/>
        </authorList>
    </citation>
    <scope>NUCLEOTIDE SEQUENCE [LARGE SCALE GENOMIC DNA]</scope>
    <source>
        <strain evidence="3 4">HMC1</strain>
    </source>
</reference>
<feature type="domain" description="DUF3071" evidence="2">
    <location>
        <begin position="1"/>
        <end position="170"/>
    </location>
</feature>
<feature type="compositionally biased region" description="Acidic residues" evidence="1">
    <location>
        <begin position="506"/>
        <end position="515"/>
    </location>
</feature>
<evidence type="ECO:0000259" key="2">
    <source>
        <dbReference type="Pfam" id="PF11268"/>
    </source>
</evidence>
<dbReference type="EMBL" id="WBMT01000011">
    <property type="protein sequence ID" value="KAB2346583.1"/>
    <property type="molecule type" value="Genomic_DNA"/>
</dbReference>
<protein>
    <submittedName>
        <fullName evidence="3">DUF3071 domain-containing protein</fullName>
    </submittedName>
</protein>
<dbReference type="AlphaFoldDB" id="A0A6H9YW96"/>
<gene>
    <name evidence="3" type="ORF">F8566_24380</name>
</gene>
<evidence type="ECO:0000313" key="3">
    <source>
        <dbReference type="EMBL" id="KAB2346583.1"/>
    </source>
</evidence>
<dbReference type="Proteomes" id="UP000468735">
    <property type="component" value="Unassembled WGS sequence"/>
</dbReference>
<evidence type="ECO:0000256" key="1">
    <source>
        <dbReference type="SAM" id="MobiDB-lite"/>
    </source>
</evidence>
<name>A0A6H9YW96_9ACTN</name>
<comment type="caution">
    <text evidence="3">The sequence shown here is derived from an EMBL/GenBank/DDBJ whole genome shotgun (WGS) entry which is preliminary data.</text>
</comment>
<proteinExistence type="predicted"/>
<feature type="compositionally biased region" description="Low complexity" evidence="1">
    <location>
        <begin position="564"/>
        <end position="581"/>
    </location>
</feature>
<feature type="compositionally biased region" description="Basic and acidic residues" evidence="1">
    <location>
        <begin position="297"/>
        <end position="319"/>
    </location>
</feature>
<sequence>MQELRLVAVSEDGTYLVLATAGRGTRFTLPVDDRLRAAVRGHFSRLGQFEIEVESPLRPKEIQARIRSGETAEEIAESAGIPVERVRWFEGPVLQEREYMAQQAQRVAVRRPGESTPGPPLGETVEERLGRGGVDLEEVEWDSWKCEDSTWRVRLSFFDNGRPHAAEWVFDPRRRHVSPLDEVAARLTAVEWGDDSLNDTVTPLVPRRPAMKVVSDREQQRPAEARREYIVERGRMVDPRPQPAQPAETPREPAVAARLEPPAVRMAAPTTDTWDDDRPAIHEATSEDRPAPAPAAAREERPPALAREEQPAAPAREEQPPAPVRVSEERATPAESRDESHETDAPRDERPAAREDEDAAAQAEDARAAREEARAAREEQATAAQEERATVFARKEEPAEPAPVEDAAVQEEEPSQDVDSVHEEASAPAQDEGDVQPTSAAAEVVEQEPAAEVTDSAPSQDVDPAPEASTRPAPDPVPEPALEPADELAPQELAPQEADAPKDEPEASAEADDEPPATPEPVEPKPKQQAPKPQPQRHREAPRTPAKKKPAGRPAMPAADKPGSEPAAASSEPPAAPQRPAARNRRKAKGKRASVPSWDEIMFGARRPE</sequence>
<dbReference type="Pfam" id="PF11268">
    <property type="entry name" value="DUF3071"/>
    <property type="match status" value="1"/>
</dbReference>
<feature type="compositionally biased region" description="Low complexity" evidence="1">
    <location>
        <begin position="440"/>
        <end position="453"/>
    </location>
</feature>
<feature type="compositionally biased region" description="Basic and acidic residues" evidence="1">
    <location>
        <begin position="364"/>
        <end position="398"/>
    </location>
</feature>
<accession>A0A6H9YW96</accession>
<evidence type="ECO:0000313" key="4">
    <source>
        <dbReference type="Proteomes" id="UP000468735"/>
    </source>
</evidence>
<dbReference type="InterPro" id="IPR047682">
    <property type="entry name" value="SepH-like"/>
</dbReference>
<feature type="compositionally biased region" description="Basic and acidic residues" evidence="1">
    <location>
        <begin position="326"/>
        <end position="354"/>
    </location>
</feature>